<dbReference type="Proteomes" id="UP001433508">
    <property type="component" value="Unassembled WGS sequence"/>
</dbReference>
<organism evidence="1 2">
    <name type="scientific">Lipomyces kononenkoae</name>
    <name type="common">Yeast</name>
    <dbReference type="NCBI Taxonomy" id="34357"/>
    <lineage>
        <taxon>Eukaryota</taxon>
        <taxon>Fungi</taxon>
        <taxon>Dikarya</taxon>
        <taxon>Ascomycota</taxon>
        <taxon>Saccharomycotina</taxon>
        <taxon>Lipomycetes</taxon>
        <taxon>Lipomycetales</taxon>
        <taxon>Lipomycetaceae</taxon>
        <taxon>Lipomyces</taxon>
    </lineage>
</organism>
<evidence type="ECO:0000313" key="1">
    <source>
        <dbReference type="EMBL" id="KAK9234115.1"/>
    </source>
</evidence>
<evidence type="ECO:0000313" key="2">
    <source>
        <dbReference type="Proteomes" id="UP001433508"/>
    </source>
</evidence>
<sequence length="369" mass="39086">MLLSTILALLLLPIAALGGSATLLDALYNGSVKPESIAAAGDLDMPKIRPGVNATSYDWWYFDVVSTDARASVTIVFYDSGPEGFINPYERGPLSVSITGLFPNGSAYDFSAPATSAVVSRHAGGSFATSGVYKDSGFEWKGTTSSDDGEVTYVVSIDAPSIGVNGTVSFKSIAPPHYPCGLNVPGATEQLFPHVFWSNAIPDALAQVDLSLAGAELKFDGYGYHDKNWGDTPFVTTTATWYWGHAHLGPYSIVWFDAVDSVGTEHFSGYVAKGGKVLLSSCAKDSAVARPWGANDTYPPTVTTGVMQGLDIQFDLGHGKTFWANVSTTAVAIDFGVYVRTLGTVTGGLHGCSKTFDGIALFEEFKFTS</sequence>
<name>A0ACC3SR83_LIPKO</name>
<reference evidence="2" key="1">
    <citation type="journal article" date="2024" name="Front. Bioeng. Biotechnol.">
        <title>Genome-scale model development and genomic sequencing of the oleaginous clade Lipomyces.</title>
        <authorList>
            <person name="Czajka J.J."/>
            <person name="Han Y."/>
            <person name="Kim J."/>
            <person name="Mondo S.J."/>
            <person name="Hofstad B.A."/>
            <person name="Robles A."/>
            <person name="Haridas S."/>
            <person name="Riley R."/>
            <person name="LaButti K."/>
            <person name="Pangilinan J."/>
            <person name="Andreopoulos W."/>
            <person name="Lipzen A."/>
            <person name="Yan J."/>
            <person name="Wang M."/>
            <person name="Ng V."/>
            <person name="Grigoriev I.V."/>
            <person name="Spatafora J.W."/>
            <person name="Magnuson J.K."/>
            <person name="Baker S.E."/>
            <person name="Pomraning K.R."/>
        </authorList>
    </citation>
    <scope>NUCLEOTIDE SEQUENCE [LARGE SCALE GENOMIC DNA]</scope>
    <source>
        <strain evidence="2">CBS 7786</strain>
    </source>
</reference>
<keyword evidence="2" id="KW-1185">Reference proteome</keyword>
<dbReference type="EMBL" id="MU971515">
    <property type="protein sequence ID" value="KAK9234115.1"/>
    <property type="molecule type" value="Genomic_DNA"/>
</dbReference>
<comment type="caution">
    <text evidence="1">The sequence shown here is derived from an EMBL/GenBank/DDBJ whole genome shotgun (WGS) entry which is preliminary data.</text>
</comment>
<protein>
    <submittedName>
        <fullName evidence="1">Uncharacterized protein</fullName>
    </submittedName>
</protein>
<accession>A0ACC3SR83</accession>
<proteinExistence type="predicted"/>
<gene>
    <name evidence="1" type="ORF">V1525DRAFT_422544</name>
</gene>